<dbReference type="Pfam" id="PF00106">
    <property type="entry name" value="adh_short"/>
    <property type="match status" value="1"/>
</dbReference>
<dbReference type="RefSeq" id="WP_066848335.1">
    <property type="nucleotide sequence ID" value="NZ_CP019602.1"/>
</dbReference>
<reference evidence="1 2" key="1">
    <citation type="submission" date="2017-01" db="EMBL/GenBank/DDBJ databases">
        <title>Complete genome sequence of esterase-producing bacterium Croceicoccus marinus E4A9.</title>
        <authorList>
            <person name="Wu Y.-H."/>
            <person name="Cheng H."/>
            <person name="Xu L."/>
            <person name="Huo Y.-Y."/>
            <person name="Wang C.-S."/>
            <person name="Xu X.-W."/>
        </authorList>
    </citation>
    <scope>NUCLEOTIDE SEQUENCE [LARGE SCALE GENOMIC DNA]</scope>
    <source>
        <strain evidence="1 2">E4A9</strain>
    </source>
</reference>
<keyword evidence="2" id="KW-1185">Reference proteome</keyword>
<dbReference type="STRING" id="450378.GCA_001661675_01041"/>
<evidence type="ECO:0008006" key="3">
    <source>
        <dbReference type="Google" id="ProtNLM"/>
    </source>
</evidence>
<dbReference type="SUPFAM" id="SSF51735">
    <property type="entry name" value="NAD(P)-binding Rossmann-fold domains"/>
    <property type="match status" value="1"/>
</dbReference>
<dbReference type="InterPro" id="IPR002347">
    <property type="entry name" value="SDR_fam"/>
</dbReference>
<organism evidence="1 2">
    <name type="scientific">Croceicoccus marinus</name>
    <dbReference type="NCBI Taxonomy" id="450378"/>
    <lineage>
        <taxon>Bacteria</taxon>
        <taxon>Pseudomonadati</taxon>
        <taxon>Pseudomonadota</taxon>
        <taxon>Alphaproteobacteria</taxon>
        <taxon>Sphingomonadales</taxon>
        <taxon>Erythrobacteraceae</taxon>
        <taxon>Croceicoccus</taxon>
    </lineage>
</organism>
<dbReference type="Gene3D" id="3.40.50.720">
    <property type="entry name" value="NAD(P)-binding Rossmann-like Domain"/>
    <property type="match status" value="1"/>
</dbReference>
<gene>
    <name evidence="1" type="ORF">A9D14_05215</name>
</gene>
<dbReference type="InterPro" id="IPR051468">
    <property type="entry name" value="Fungal_SecMetab_SDRs"/>
</dbReference>
<name>A0A1Z1FAG4_9SPHN</name>
<proteinExistence type="predicted"/>
<dbReference type="AlphaFoldDB" id="A0A1Z1FAG4"/>
<dbReference type="GO" id="GO:0005737">
    <property type="term" value="C:cytoplasm"/>
    <property type="evidence" value="ECO:0007669"/>
    <property type="project" value="TreeGrafter"/>
</dbReference>
<evidence type="ECO:0000313" key="1">
    <source>
        <dbReference type="EMBL" id="ARU15687.1"/>
    </source>
</evidence>
<dbReference type="PANTHER" id="PTHR43544:SF12">
    <property type="entry name" value="NAD(P)-BINDING ROSSMANN-FOLD SUPERFAMILY PROTEIN"/>
    <property type="match status" value="1"/>
</dbReference>
<dbReference type="GO" id="GO:0016491">
    <property type="term" value="F:oxidoreductase activity"/>
    <property type="evidence" value="ECO:0007669"/>
    <property type="project" value="TreeGrafter"/>
</dbReference>
<accession>A0A1Z1FAG4</accession>
<protein>
    <recommendedName>
        <fullName evidence="3">SDR family NAD(P)-dependent oxidoreductase</fullName>
    </recommendedName>
</protein>
<sequence length="240" mass="25177">MGKRCAIFGASGGIGSALVRSLAGRGDVDRVYAAARKPGAEGDDRIRPVPMDLGDEASIADAAADMAADGPLDLVIVASGLLQREPDVAPEKSWRAIDAAAMAEVFRVNTIGPALVGKHVLEHLNTGGRPVFAAISARVGSVEDNRLGGWHSYRASKAALNQIMRNFAIELGRRNKAAIAVSLHPGTVDTSLSEPFQSGVPEGKLFTPDYSAQCLLSVIDGLEAKDNGGFFAWDGKPIPF</sequence>
<dbReference type="KEGG" id="cman:A9D14_05215"/>
<dbReference type="EMBL" id="CP019602">
    <property type="protein sequence ID" value="ARU15687.1"/>
    <property type="molecule type" value="Genomic_DNA"/>
</dbReference>
<dbReference type="PANTHER" id="PTHR43544">
    <property type="entry name" value="SHORT-CHAIN DEHYDROGENASE/REDUCTASE"/>
    <property type="match status" value="1"/>
</dbReference>
<dbReference type="CDD" id="cd05325">
    <property type="entry name" value="carb_red_sniffer_like_SDR_c"/>
    <property type="match status" value="1"/>
</dbReference>
<dbReference type="PRINTS" id="PR00081">
    <property type="entry name" value="GDHRDH"/>
</dbReference>
<dbReference type="Proteomes" id="UP000195807">
    <property type="component" value="Chromosome"/>
</dbReference>
<dbReference type="InterPro" id="IPR036291">
    <property type="entry name" value="NAD(P)-bd_dom_sf"/>
</dbReference>
<dbReference type="OrthoDB" id="9785826at2"/>
<evidence type="ECO:0000313" key="2">
    <source>
        <dbReference type="Proteomes" id="UP000195807"/>
    </source>
</evidence>